<evidence type="ECO:0000256" key="1">
    <source>
        <dbReference type="SAM" id="Phobius"/>
    </source>
</evidence>
<feature type="transmembrane region" description="Helical" evidence="1">
    <location>
        <begin position="47"/>
        <end position="69"/>
    </location>
</feature>
<gene>
    <name evidence="2" type="ORF">P8935_15835</name>
</gene>
<reference evidence="2" key="1">
    <citation type="submission" date="2023-03" db="EMBL/GenBank/DDBJ databases">
        <title>Edaphobacter sp.</title>
        <authorList>
            <person name="Huber K.J."/>
            <person name="Papendorf J."/>
            <person name="Pilke C."/>
            <person name="Bunk B."/>
            <person name="Sproeer C."/>
            <person name="Pester M."/>
        </authorList>
    </citation>
    <scope>NUCLEOTIDE SEQUENCE</scope>
    <source>
        <strain evidence="2">DSM 110680</strain>
    </source>
</reference>
<evidence type="ECO:0000313" key="2">
    <source>
        <dbReference type="EMBL" id="XBH16035.1"/>
    </source>
</evidence>
<protein>
    <submittedName>
        <fullName evidence="2">Uncharacterized protein</fullName>
    </submittedName>
</protein>
<dbReference type="RefSeq" id="WP_348261266.1">
    <property type="nucleotide sequence ID" value="NZ_CP121196.1"/>
</dbReference>
<keyword evidence="1" id="KW-0472">Membrane</keyword>
<sequence length="327" mass="35844">MDIPRGSYVPVFEPADSAVPVDAHQDAASALPQGPSGSTTPSRPRSVVRLILACFVLLSGAVAATTLYLRHRSLLPETPSHKLWSQIFRNDQQTIIVPADSSLVIARLMVGHPIRLEEYAGGLYRRATDCDKPCDLGMVKTVEGLRYTSMSDLEFAVKVTHVPEAIPLRTEIRFARDLELKDLKESNLIMAGSQEADPWMAAISGQMNFVVHDDPSAVLRVENKQPKPGEKSEYVYDPHDPQHRGLATISFLPNLSGSGNLLVVQGFSLAGTQAAAEFVTNRRDIDDLFQTFAGNKTKLPHFEILLSTMEVNGMASHPVILAWHVLG</sequence>
<organism evidence="2">
    <name type="scientific">Telmatobacter sp. DSM 110680</name>
    <dbReference type="NCBI Taxonomy" id="3036704"/>
    <lineage>
        <taxon>Bacteria</taxon>
        <taxon>Pseudomonadati</taxon>
        <taxon>Acidobacteriota</taxon>
        <taxon>Terriglobia</taxon>
        <taxon>Terriglobales</taxon>
        <taxon>Acidobacteriaceae</taxon>
        <taxon>Telmatobacter</taxon>
    </lineage>
</organism>
<keyword evidence="1" id="KW-0812">Transmembrane</keyword>
<dbReference type="EMBL" id="CP121196">
    <property type="protein sequence ID" value="XBH16035.1"/>
    <property type="molecule type" value="Genomic_DNA"/>
</dbReference>
<name>A0AAU7DFB4_9BACT</name>
<accession>A0AAU7DFB4</accession>
<dbReference type="AlphaFoldDB" id="A0AAU7DFB4"/>
<proteinExistence type="predicted"/>
<keyword evidence="1" id="KW-1133">Transmembrane helix</keyword>